<evidence type="ECO:0000256" key="2">
    <source>
        <dbReference type="ARBA" id="ARBA00003215"/>
    </source>
</evidence>
<comment type="function">
    <text evidence="2">Purine nucleoside enzyme that catalyzes the phosphorolysis of adenosine and inosine nucleosides, yielding D-ribose 1-phosphate and the respective free bases, adenine and hypoxanthine. Also catalyzes the phosphorolysis of S-methyl-5'-thioadenosine into adenine and S-methyl-5-thio-alpha-D-ribose 1-phosphate. Also has adenosine deaminase activity.</text>
</comment>
<comment type="catalytic activity">
    <reaction evidence="8">
        <text>adenosine + H2O + H(+) = inosine + NH4(+)</text>
        <dbReference type="Rhea" id="RHEA:24408"/>
        <dbReference type="ChEBI" id="CHEBI:15377"/>
        <dbReference type="ChEBI" id="CHEBI:15378"/>
        <dbReference type="ChEBI" id="CHEBI:16335"/>
        <dbReference type="ChEBI" id="CHEBI:17596"/>
        <dbReference type="ChEBI" id="CHEBI:28938"/>
        <dbReference type="EC" id="3.5.4.4"/>
    </reaction>
    <physiologicalReaction direction="left-to-right" evidence="8">
        <dbReference type="Rhea" id="RHEA:24409"/>
    </physiologicalReaction>
</comment>
<dbReference type="InterPro" id="IPR011324">
    <property type="entry name" value="Cytotoxic_necrot_fac-like_cat"/>
</dbReference>
<keyword evidence="5" id="KW-0479">Metal-binding</keyword>
<evidence type="ECO:0000313" key="12">
    <source>
        <dbReference type="Proteomes" id="UP000606889"/>
    </source>
</evidence>
<keyword evidence="6" id="KW-0378">Hydrolase</keyword>
<comment type="caution">
    <text evidence="11">The sequence shown here is derived from an EMBL/GenBank/DDBJ whole genome shotgun (WGS) entry which is preliminary data.</text>
</comment>
<dbReference type="Proteomes" id="UP000606889">
    <property type="component" value="Unassembled WGS sequence"/>
</dbReference>
<dbReference type="Pfam" id="PF02578">
    <property type="entry name" value="Cu-oxidase_4"/>
    <property type="match status" value="1"/>
</dbReference>
<dbReference type="CDD" id="cd16833">
    <property type="entry name" value="YfiH"/>
    <property type="match status" value="1"/>
</dbReference>
<dbReference type="PANTHER" id="PTHR30616">
    <property type="entry name" value="UNCHARACTERIZED PROTEIN YFIH"/>
    <property type="match status" value="1"/>
</dbReference>
<dbReference type="EMBL" id="JACOON010000001">
    <property type="protein sequence ID" value="MBC5647316.1"/>
    <property type="molecule type" value="Genomic_DNA"/>
</dbReference>
<evidence type="ECO:0000256" key="10">
    <source>
        <dbReference type="ARBA" id="ARBA00049893"/>
    </source>
</evidence>
<evidence type="ECO:0000256" key="3">
    <source>
        <dbReference type="ARBA" id="ARBA00007353"/>
    </source>
</evidence>
<accession>A0ABR7EDB7</accession>
<evidence type="ECO:0000256" key="1">
    <source>
        <dbReference type="ARBA" id="ARBA00000553"/>
    </source>
</evidence>
<reference evidence="11 12" key="1">
    <citation type="submission" date="2020-08" db="EMBL/GenBank/DDBJ databases">
        <title>Genome public.</title>
        <authorList>
            <person name="Liu C."/>
            <person name="Sun Q."/>
        </authorList>
    </citation>
    <scope>NUCLEOTIDE SEQUENCE [LARGE SCALE GENOMIC DNA]</scope>
    <source>
        <strain evidence="11 12">NSJ-35</strain>
    </source>
</reference>
<evidence type="ECO:0000313" key="11">
    <source>
        <dbReference type="EMBL" id="MBC5647316.1"/>
    </source>
</evidence>
<dbReference type="InterPro" id="IPR038371">
    <property type="entry name" value="Cu_polyphenol_OxRdtase_sf"/>
</dbReference>
<dbReference type="PANTHER" id="PTHR30616:SF2">
    <property type="entry name" value="PURINE NUCLEOSIDE PHOSPHORYLASE LACC1"/>
    <property type="match status" value="1"/>
</dbReference>
<proteinExistence type="inferred from homology"/>
<keyword evidence="7" id="KW-0862">Zinc</keyword>
<dbReference type="SUPFAM" id="SSF64438">
    <property type="entry name" value="CNF1/YfiH-like putative cysteine hydrolases"/>
    <property type="match status" value="1"/>
</dbReference>
<comment type="similarity">
    <text evidence="3">Belongs to the purine nucleoside phosphorylase YfiH/LACC1 family.</text>
</comment>
<evidence type="ECO:0000256" key="6">
    <source>
        <dbReference type="ARBA" id="ARBA00022801"/>
    </source>
</evidence>
<comment type="catalytic activity">
    <reaction evidence="1">
        <text>inosine + phosphate = alpha-D-ribose 1-phosphate + hypoxanthine</text>
        <dbReference type="Rhea" id="RHEA:27646"/>
        <dbReference type="ChEBI" id="CHEBI:17368"/>
        <dbReference type="ChEBI" id="CHEBI:17596"/>
        <dbReference type="ChEBI" id="CHEBI:43474"/>
        <dbReference type="ChEBI" id="CHEBI:57720"/>
        <dbReference type="EC" id="2.4.2.1"/>
    </reaction>
    <physiologicalReaction direction="left-to-right" evidence="1">
        <dbReference type="Rhea" id="RHEA:27647"/>
    </physiologicalReaction>
</comment>
<evidence type="ECO:0000256" key="4">
    <source>
        <dbReference type="ARBA" id="ARBA00022679"/>
    </source>
</evidence>
<gene>
    <name evidence="11" type="ORF">H8S18_03090</name>
</gene>
<dbReference type="Gene3D" id="3.60.140.10">
    <property type="entry name" value="CNF1/YfiH-like putative cysteine hydrolases"/>
    <property type="match status" value="1"/>
</dbReference>
<dbReference type="InterPro" id="IPR003730">
    <property type="entry name" value="Cu_polyphenol_OxRdtase"/>
</dbReference>
<dbReference type="RefSeq" id="WP_186856820.1">
    <property type="nucleotide sequence ID" value="NZ_JACOON010000001.1"/>
</dbReference>
<evidence type="ECO:0000256" key="7">
    <source>
        <dbReference type="ARBA" id="ARBA00022833"/>
    </source>
</evidence>
<name>A0ABR7EDB7_9FIRM</name>
<evidence type="ECO:0000256" key="5">
    <source>
        <dbReference type="ARBA" id="ARBA00022723"/>
    </source>
</evidence>
<comment type="catalytic activity">
    <reaction evidence="9">
        <text>adenosine + phosphate = alpha-D-ribose 1-phosphate + adenine</text>
        <dbReference type="Rhea" id="RHEA:27642"/>
        <dbReference type="ChEBI" id="CHEBI:16335"/>
        <dbReference type="ChEBI" id="CHEBI:16708"/>
        <dbReference type="ChEBI" id="CHEBI:43474"/>
        <dbReference type="ChEBI" id="CHEBI:57720"/>
        <dbReference type="EC" id="2.4.2.1"/>
    </reaction>
    <physiologicalReaction direction="left-to-right" evidence="9">
        <dbReference type="Rhea" id="RHEA:27643"/>
    </physiologicalReaction>
</comment>
<protein>
    <submittedName>
        <fullName evidence="11">Laccase domain-containing protein</fullName>
    </submittedName>
</protein>
<organism evidence="11 12">
    <name type="scientific">Christensenella tenuis</name>
    <dbReference type="NCBI Taxonomy" id="2763033"/>
    <lineage>
        <taxon>Bacteria</taxon>
        <taxon>Bacillati</taxon>
        <taxon>Bacillota</taxon>
        <taxon>Clostridia</taxon>
        <taxon>Christensenellales</taxon>
        <taxon>Christensenellaceae</taxon>
        <taxon>Christensenella</taxon>
    </lineage>
</organism>
<evidence type="ECO:0000256" key="8">
    <source>
        <dbReference type="ARBA" id="ARBA00047989"/>
    </source>
</evidence>
<evidence type="ECO:0000256" key="9">
    <source>
        <dbReference type="ARBA" id="ARBA00048968"/>
    </source>
</evidence>
<comment type="catalytic activity">
    <reaction evidence="10">
        <text>S-methyl-5'-thioadenosine + phosphate = 5-(methylsulfanyl)-alpha-D-ribose 1-phosphate + adenine</text>
        <dbReference type="Rhea" id="RHEA:11852"/>
        <dbReference type="ChEBI" id="CHEBI:16708"/>
        <dbReference type="ChEBI" id="CHEBI:17509"/>
        <dbReference type="ChEBI" id="CHEBI:43474"/>
        <dbReference type="ChEBI" id="CHEBI:58533"/>
        <dbReference type="EC" id="2.4.2.28"/>
    </reaction>
    <physiologicalReaction direction="left-to-right" evidence="10">
        <dbReference type="Rhea" id="RHEA:11853"/>
    </physiologicalReaction>
</comment>
<keyword evidence="4" id="KW-0808">Transferase</keyword>
<sequence>MNIFEDKVKRGFLLQTKAGVSFLTIPSFLEAGFEKHCYTTRKGGVSKGCYASLNLSKTRENSPQNKEENYRRVCRALDVPYESLTLVNYAHGDGICKASAEDAGKGIVRENDLPPCDAMIICETGITAVTLHADCVPVFFADKKQRIACVSHAGWRGVYSGLPAKVANVFFHDYHTSADDLLIGIGPHIMTDCFEVQEDVAQPFSERFGGAAVVRKERKLYVDLQYAILKQFDQAGVSLENITCADLCTYMREDLFFSHRRDQGNTGAMGSFINLETKAV</sequence>
<keyword evidence="12" id="KW-1185">Reference proteome</keyword>